<comment type="caution">
    <text evidence="2">The sequence shown here is derived from an EMBL/GenBank/DDBJ whole genome shotgun (WGS) entry which is preliminary data.</text>
</comment>
<organism evidence="2 3">
    <name type="scientific">Pristionchus entomophagus</name>
    <dbReference type="NCBI Taxonomy" id="358040"/>
    <lineage>
        <taxon>Eukaryota</taxon>
        <taxon>Metazoa</taxon>
        <taxon>Ecdysozoa</taxon>
        <taxon>Nematoda</taxon>
        <taxon>Chromadorea</taxon>
        <taxon>Rhabditida</taxon>
        <taxon>Rhabditina</taxon>
        <taxon>Diplogasteromorpha</taxon>
        <taxon>Diplogasteroidea</taxon>
        <taxon>Neodiplogasteridae</taxon>
        <taxon>Pristionchus</taxon>
    </lineage>
</organism>
<proteinExistence type="predicted"/>
<dbReference type="AlphaFoldDB" id="A0AAV5SU01"/>
<evidence type="ECO:0000313" key="2">
    <source>
        <dbReference type="EMBL" id="GMS85922.1"/>
    </source>
</evidence>
<sequence>DRLPHPLQIARDHINEAVAYGSQWAQMLYSLYLRDTKSAWSVVTGILCFIFFLITGIVMLIYFLLKTIYEVITSSLPKRSSENHRRNTRGDWRVGVILVTFLAVSIFTGLRISKYHSTHRDS</sequence>
<reference evidence="2" key="1">
    <citation type="submission" date="2023-10" db="EMBL/GenBank/DDBJ databases">
        <title>Genome assembly of Pristionchus species.</title>
        <authorList>
            <person name="Yoshida K."/>
            <person name="Sommer R.J."/>
        </authorList>
    </citation>
    <scope>NUCLEOTIDE SEQUENCE</scope>
    <source>
        <strain evidence="2">RS0144</strain>
    </source>
</reference>
<feature type="transmembrane region" description="Helical" evidence="1">
    <location>
        <begin position="94"/>
        <end position="112"/>
    </location>
</feature>
<keyword evidence="1" id="KW-1133">Transmembrane helix</keyword>
<name>A0AAV5SU01_9BILA</name>
<keyword evidence="1" id="KW-0472">Membrane</keyword>
<feature type="transmembrane region" description="Helical" evidence="1">
    <location>
        <begin position="39"/>
        <end position="65"/>
    </location>
</feature>
<evidence type="ECO:0000313" key="3">
    <source>
        <dbReference type="Proteomes" id="UP001432027"/>
    </source>
</evidence>
<dbReference type="EMBL" id="BTSX01000002">
    <property type="protein sequence ID" value="GMS85922.1"/>
    <property type="molecule type" value="Genomic_DNA"/>
</dbReference>
<keyword evidence="1" id="KW-0812">Transmembrane</keyword>
<feature type="non-terminal residue" evidence="2">
    <location>
        <position position="1"/>
    </location>
</feature>
<protein>
    <recommendedName>
        <fullName evidence="4">Ion channel</fullName>
    </recommendedName>
</protein>
<dbReference type="Proteomes" id="UP001432027">
    <property type="component" value="Unassembled WGS sequence"/>
</dbReference>
<accession>A0AAV5SU01</accession>
<evidence type="ECO:0000256" key="1">
    <source>
        <dbReference type="SAM" id="Phobius"/>
    </source>
</evidence>
<keyword evidence="3" id="KW-1185">Reference proteome</keyword>
<evidence type="ECO:0008006" key="4">
    <source>
        <dbReference type="Google" id="ProtNLM"/>
    </source>
</evidence>
<gene>
    <name evidence="2" type="ORF">PENTCL1PPCAC_8097</name>
</gene>